<dbReference type="SUPFAM" id="SSF55781">
    <property type="entry name" value="GAF domain-like"/>
    <property type="match status" value="1"/>
</dbReference>
<dbReference type="Gene3D" id="3.30.450.40">
    <property type="match status" value="1"/>
</dbReference>
<dbReference type="SMART" id="SM00911">
    <property type="entry name" value="HWE_HK"/>
    <property type="match status" value="1"/>
</dbReference>
<accession>A0ABX7F304</accession>
<evidence type="ECO:0000256" key="2">
    <source>
        <dbReference type="ARBA" id="ARBA00012438"/>
    </source>
</evidence>
<evidence type="ECO:0000313" key="11">
    <source>
        <dbReference type="Proteomes" id="UP000596351"/>
    </source>
</evidence>
<proteinExistence type="predicted"/>
<dbReference type="InterPro" id="IPR011102">
    <property type="entry name" value="Sig_transdc_His_kinase_HWE"/>
</dbReference>
<evidence type="ECO:0000313" key="10">
    <source>
        <dbReference type="EMBL" id="QRF54488.1"/>
    </source>
</evidence>
<geneLocation type="plasmid" evidence="10 11">
    <name>p1</name>
</geneLocation>
<evidence type="ECO:0000256" key="6">
    <source>
        <dbReference type="ARBA" id="ARBA00022741"/>
    </source>
</evidence>
<name>A0ABX7F304_9HYPH</name>
<protein>
    <recommendedName>
        <fullName evidence="3">Blue-light-activated histidine kinase</fullName>
        <ecNumber evidence="2">2.7.13.3</ecNumber>
    </recommendedName>
</protein>
<evidence type="ECO:0000256" key="3">
    <source>
        <dbReference type="ARBA" id="ARBA00021740"/>
    </source>
</evidence>
<dbReference type="PANTHER" id="PTHR41523:SF7">
    <property type="entry name" value="HISTIDINE KINASE"/>
    <property type="match status" value="1"/>
</dbReference>
<keyword evidence="7" id="KW-0418">Kinase</keyword>
<dbReference type="Pfam" id="PF13185">
    <property type="entry name" value="GAF_2"/>
    <property type="match status" value="1"/>
</dbReference>
<evidence type="ECO:0000256" key="7">
    <source>
        <dbReference type="ARBA" id="ARBA00022777"/>
    </source>
</evidence>
<dbReference type="Pfam" id="PF08448">
    <property type="entry name" value="PAS_4"/>
    <property type="match status" value="1"/>
</dbReference>
<evidence type="ECO:0000256" key="1">
    <source>
        <dbReference type="ARBA" id="ARBA00000085"/>
    </source>
</evidence>
<evidence type="ECO:0000256" key="8">
    <source>
        <dbReference type="ARBA" id="ARBA00022840"/>
    </source>
</evidence>
<dbReference type="InterPro" id="IPR000014">
    <property type="entry name" value="PAS"/>
</dbReference>
<keyword evidence="11" id="KW-1185">Reference proteome</keyword>
<gene>
    <name evidence="10" type="ORF">D4A92_23585</name>
</gene>
<dbReference type="Proteomes" id="UP000596351">
    <property type="component" value="Plasmid p1"/>
</dbReference>
<comment type="catalytic activity">
    <reaction evidence="1">
        <text>ATP + protein L-histidine = ADP + protein N-phospho-L-histidine.</text>
        <dbReference type="EC" id="2.7.13.3"/>
    </reaction>
</comment>
<dbReference type="Gene3D" id="3.30.450.20">
    <property type="entry name" value="PAS domain"/>
    <property type="match status" value="1"/>
</dbReference>
<dbReference type="InterPro" id="IPR003018">
    <property type="entry name" value="GAF"/>
</dbReference>
<dbReference type="RefSeq" id="WP_203020377.1">
    <property type="nucleotide sequence ID" value="NZ_CP032406.1"/>
</dbReference>
<dbReference type="CDD" id="cd00130">
    <property type="entry name" value="PAS"/>
    <property type="match status" value="1"/>
</dbReference>
<dbReference type="SMART" id="SM00091">
    <property type="entry name" value="PAS"/>
    <property type="match status" value="1"/>
</dbReference>
<dbReference type="PANTHER" id="PTHR41523">
    <property type="entry name" value="TWO-COMPONENT SYSTEM SENSOR PROTEIN"/>
    <property type="match status" value="1"/>
</dbReference>
<evidence type="ECO:0000259" key="9">
    <source>
        <dbReference type="PROSITE" id="PS50112"/>
    </source>
</evidence>
<dbReference type="SUPFAM" id="SSF55785">
    <property type="entry name" value="PYP-like sensor domain (PAS domain)"/>
    <property type="match status" value="1"/>
</dbReference>
<dbReference type="PROSITE" id="PS50112">
    <property type="entry name" value="PAS"/>
    <property type="match status" value="1"/>
</dbReference>
<keyword evidence="4" id="KW-0597">Phosphoprotein</keyword>
<keyword evidence="10" id="KW-0614">Plasmid</keyword>
<dbReference type="NCBIfam" id="TIGR00229">
    <property type="entry name" value="sensory_box"/>
    <property type="match status" value="1"/>
</dbReference>
<evidence type="ECO:0000256" key="4">
    <source>
        <dbReference type="ARBA" id="ARBA00022553"/>
    </source>
</evidence>
<keyword evidence="5" id="KW-0808">Transferase</keyword>
<evidence type="ECO:0000256" key="5">
    <source>
        <dbReference type="ARBA" id="ARBA00022679"/>
    </source>
</evidence>
<keyword evidence="6" id="KW-0547">Nucleotide-binding</keyword>
<dbReference type="EC" id="2.7.13.3" evidence="2"/>
<dbReference type="InterPro" id="IPR035965">
    <property type="entry name" value="PAS-like_dom_sf"/>
</dbReference>
<dbReference type="Gene3D" id="3.30.565.10">
    <property type="entry name" value="Histidine kinase-like ATPase, C-terminal domain"/>
    <property type="match status" value="1"/>
</dbReference>
<keyword evidence="8" id="KW-0067">ATP-binding</keyword>
<dbReference type="EMBL" id="CP032406">
    <property type="protein sequence ID" value="QRF54488.1"/>
    <property type="molecule type" value="Genomic_DNA"/>
</dbReference>
<dbReference type="InterPro" id="IPR036890">
    <property type="entry name" value="HATPase_C_sf"/>
</dbReference>
<dbReference type="InterPro" id="IPR029016">
    <property type="entry name" value="GAF-like_dom_sf"/>
</dbReference>
<dbReference type="Pfam" id="PF07536">
    <property type="entry name" value="HWE_HK"/>
    <property type="match status" value="1"/>
</dbReference>
<reference evidence="10 11" key="1">
    <citation type="submission" date="2018-09" db="EMBL/GenBank/DDBJ databases">
        <title>Rhizobium sp. MAE2-X.</title>
        <authorList>
            <person name="Lee Y."/>
            <person name="Jeon C.O."/>
        </authorList>
    </citation>
    <scope>NUCLEOTIDE SEQUENCE [LARGE SCALE GENOMIC DNA]</scope>
    <source>
        <strain evidence="10 11">MAE2-X</strain>
        <plasmid evidence="10 11">p1</plasmid>
    </source>
</reference>
<sequence>MQEPQSPIATDQSSKSGLDAVPIGLCVLSDDLRFLRINETMAQFNGYTPADHLGRSLSELVPDIEPQVRHHMKEVVETGKAIGPFEVAGETAAEPGALRIWMEYWSPVTNERGEIIGASIAAIDVTERKRIEREKDEALKLTERRLRQQTAIAELGQLALQDVAFQSVLDKAVEAASVALEVPLTKILAFEDAADKLKLVAGIGWEDGLVGAASVGIDKDSQAGYTLMANSLVIVDDLQSEKRFSGPALLRQHGVVSGMSIPIPAAGDRPYGVLGIHTTEHHVFDQGDKDFLRSLSAIISNAVCKEAAKTQSKLLIREMAHRAGNMLQLVSSIAAQTFRHASSPSEAREAFNQRLASLARANHAIAQQGWVNTRFQKLVEETLSPFKDKMRITGRDIRLAPELCFDLGLVLNELGTNSVKYGSLGSADGFVELSWSIDGPSDAQNLTVVWFDPVSSIAASPAASSGGFGTKLIRQLVSSKWHGAIDTQTQGHYKMTLTLPITMKAEDL</sequence>
<feature type="domain" description="PAS" evidence="9">
    <location>
        <begin position="10"/>
        <end position="79"/>
    </location>
</feature>
<dbReference type="InterPro" id="IPR013656">
    <property type="entry name" value="PAS_4"/>
</dbReference>
<organism evidence="10 11">
    <name type="scientific">Rhizobium rosettiformans</name>
    <dbReference type="NCBI Taxonomy" id="1368430"/>
    <lineage>
        <taxon>Bacteria</taxon>
        <taxon>Pseudomonadati</taxon>
        <taxon>Pseudomonadota</taxon>
        <taxon>Alphaproteobacteria</taxon>
        <taxon>Hyphomicrobiales</taxon>
        <taxon>Rhizobiaceae</taxon>
        <taxon>Rhizobium/Agrobacterium group</taxon>
        <taxon>Rhizobium</taxon>
    </lineage>
</organism>